<organism evidence="9">
    <name type="scientific">freshwater metagenome</name>
    <dbReference type="NCBI Taxonomy" id="449393"/>
    <lineage>
        <taxon>unclassified sequences</taxon>
        <taxon>metagenomes</taxon>
        <taxon>ecological metagenomes</taxon>
    </lineage>
</organism>
<gene>
    <name evidence="8" type="ORF">UFOPK2602_00444</name>
    <name evidence="9" type="ORF">UFOPK2806_00502</name>
    <name evidence="10" type="ORF">UFOPK4306_00312</name>
</gene>
<dbReference type="PANTHER" id="PTHR43289">
    <property type="entry name" value="MITOGEN-ACTIVATED PROTEIN KINASE KINASE KINASE 20-RELATED"/>
    <property type="match status" value="1"/>
</dbReference>
<keyword evidence="6" id="KW-0472">Membrane</keyword>
<evidence type="ECO:0000256" key="6">
    <source>
        <dbReference type="SAM" id="Phobius"/>
    </source>
</evidence>
<dbReference type="Pfam" id="PF00069">
    <property type="entry name" value="Pkinase"/>
    <property type="match status" value="1"/>
</dbReference>
<keyword evidence="1" id="KW-0808">Transferase</keyword>
<keyword evidence="4" id="KW-0067">ATP-binding</keyword>
<dbReference type="GO" id="GO:0004674">
    <property type="term" value="F:protein serine/threonine kinase activity"/>
    <property type="evidence" value="ECO:0007669"/>
    <property type="project" value="TreeGrafter"/>
</dbReference>
<evidence type="ECO:0000313" key="9">
    <source>
        <dbReference type="EMBL" id="CAB4742809.1"/>
    </source>
</evidence>
<name>A0A6J6T935_9ZZZZ</name>
<dbReference type="GO" id="GO:0005524">
    <property type="term" value="F:ATP binding"/>
    <property type="evidence" value="ECO:0007669"/>
    <property type="project" value="UniProtKB-KW"/>
</dbReference>
<dbReference type="InterPro" id="IPR017441">
    <property type="entry name" value="Protein_kinase_ATP_BS"/>
</dbReference>
<keyword evidence="6" id="KW-1133">Transmembrane helix</keyword>
<keyword evidence="6" id="KW-0812">Transmembrane</keyword>
<feature type="transmembrane region" description="Helical" evidence="6">
    <location>
        <begin position="340"/>
        <end position="361"/>
    </location>
</feature>
<dbReference type="SUPFAM" id="SSF56112">
    <property type="entry name" value="Protein kinase-like (PK-like)"/>
    <property type="match status" value="1"/>
</dbReference>
<reference evidence="9" key="1">
    <citation type="submission" date="2020-05" db="EMBL/GenBank/DDBJ databases">
        <authorList>
            <person name="Chiriac C."/>
            <person name="Salcher M."/>
            <person name="Ghai R."/>
            <person name="Kavagutti S V."/>
        </authorList>
    </citation>
    <scope>NUCLEOTIDE SEQUENCE</scope>
</reference>
<evidence type="ECO:0000313" key="10">
    <source>
        <dbReference type="EMBL" id="CAB5054429.1"/>
    </source>
</evidence>
<dbReference type="PROSITE" id="PS50011">
    <property type="entry name" value="PROTEIN_KINASE_DOM"/>
    <property type="match status" value="1"/>
</dbReference>
<evidence type="ECO:0000313" key="8">
    <source>
        <dbReference type="EMBL" id="CAB4698447.1"/>
    </source>
</evidence>
<dbReference type="AlphaFoldDB" id="A0A6J6T935"/>
<evidence type="ECO:0000256" key="5">
    <source>
        <dbReference type="SAM" id="MobiDB-lite"/>
    </source>
</evidence>
<evidence type="ECO:0000259" key="7">
    <source>
        <dbReference type="PROSITE" id="PS50011"/>
    </source>
</evidence>
<dbReference type="InterPro" id="IPR011009">
    <property type="entry name" value="Kinase-like_dom_sf"/>
</dbReference>
<dbReference type="Gene3D" id="1.10.510.10">
    <property type="entry name" value="Transferase(Phosphotransferase) domain 1"/>
    <property type="match status" value="1"/>
</dbReference>
<dbReference type="Gene3D" id="3.30.200.20">
    <property type="entry name" value="Phosphorylase Kinase, domain 1"/>
    <property type="match status" value="1"/>
</dbReference>
<feature type="region of interest" description="Disordered" evidence="5">
    <location>
        <begin position="369"/>
        <end position="392"/>
    </location>
</feature>
<keyword evidence="2" id="KW-0547">Nucleotide-binding</keyword>
<sequence length="632" mass="65788">MDQSQFVPGVGDLLLVGRGNTAAVFRSLHLASGRTVAVKVLNARLTAADQIRRFDNDMANVAALGNEPSIVEVLASGVNEGGHPWVITTYLPDNLATIVAEHGRITWTDAVAVGTEVARALSAAHSRQVLHGDLKATDIRFDSLGVPHLADLGLFRFAGTEPNGPVSGGRLVHCAPEVATGGPPDTLTDVYSLASVLYEAMSGRPPFGAPADREATDLAERIGGDVPAPLTGFGVPSDVDGLIRTALSTERSERPQSAGEFAFALAAVAPTTRSPGAEHGDPPSPDGSLSVGGIPFDELDTPPDGYPLIDEFPVLDNDEAAPLLAAAGRRERRRRRERRVASIAVIIAILSGTVTGAVVWITSRNSGNNGPTTTVPDTTVAGEVSPPGTDTLRPVPTVSYAFVASFDSKQATASLSGVASPTGAARLKNALASVGRLENDLQIQDGPEPDSGTSVDDAITLLASMRRNLIAGTLRFDGQTFSLSGFYRDESARNDLQNVITLMRTPAARPDLTLDPDAAAVPATTDPAGTTAATIEIAARPTSFSIPADGRFHVLPVTLVPSGGSTQLCLNSRTVSGPEQQRLIMNYSSCGLARIVTLSSSLPGTYTVIDTFTDERGPSGPTGSVTFVVVVT</sequence>
<proteinExistence type="predicted"/>
<evidence type="ECO:0000256" key="3">
    <source>
        <dbReference type="ARBA" id="ARBA00022777"/>
    </source>
</evidence>
<dbReference type="CDD" id="cd14014">
    <property type="entry name" value="STKc_PknB_like"/>
    <property type="match status" value="1"/>
</dbReference>
<evidence type="ECO:0000256" key="2">
    <source>
        <dbReference type="ARBA" id="ARBA00022741"/>
    </source>
</evidence>
<feature type="domain" description="Protein kinase" evidence="7">
    <location>
        <begin position="10"/>
        <end position="268"/>
    </location>
</feature>
<evidence type="ECO:0000256" key="1">
    <source>
        <dbReference type="ARBA" id="ARBA00022679"/>
    </source>
</evidence>
<dbReference type="PROSITE" id="PS00107">
    <property type="entry name" value="PROTEIN_KINASE_ATP"/>
    <property type="match status" value="1"/>
</dbReference>
<dbReference type="InterPro" id="IPR000719">
    <property type="entry name" value="Prot_kinase_dom"/>
</dbReference>
<protein>
    <submittedName>
        <fullName evidence="9">Unannotated protein</fullName>
    </submittedName>
</protein>
<dbReference type="PANTHER" id="PTHR43289:SF6">
    <property type="entry name" value="SERINE_THREONINE-PROTEIN KINASE NEKL-3"/>
    <property type="match status" value="1"/>
</dbReference>
<dbReference type="EMBL" id="CAEZXX010000019">
    <property type="protein sequence ID" value="CAB4698447.1"/>
    <property type="molecule type" value="Genomic_DNA"/>
</dbReference>
<keyword evidence="3" id="KW-0418">Kinase</keyword>
<accession>A0A6J6T935</accession>
<feature type="region of interest" description="Disordered" evidence="5">
    <location>
        <begin position="271"/>
        <end position="292"/>
    </location>
</feature>
<dbReference type="EMBL" id="CAFBQP010000008">
    <property type="protein sequence ID" value="CAB5054429.1"/>
    <property type="molecule type" value="Genomic_DNA"/>
</dbReference>
<dbReference type="EMBL" id="CAEZYY010000004">
    <property type="protein sequence ID" value="CAB4742809.1"/>
    <property type="molecule type" value="Genomic_DNA"/>
</dbReference>
<evidence type="ECO:0000256" key="4">
    <source>
        <dbReference type="ARBA" id="ARBA00022840"/>
    </source>
</evidence>